<dbReference type="Proteomes" id="UP000825179">
    <property type="component" value="Chromosome"/>
</dbReference>
<name>F5LBD6_CALTT</name>
<evidence type="ECO:0000313" key="1">
    <source>
        <dbReference type="EMBL" id="EGL81350.1"/>
    </source>
</evidence>
<dbReference type="EMBL" id="CP082237">
    <property type="protein sequence ID" value="QZT34559.1"/>
    <property type="molecule type" value="Genomic_DNA"/>
</dbReference>
<evidence type="ECO:0000313" key="2">
    <source>
        <dbReference type="EMBL" id="QZT34559.1"/>
    </source>
</evidence>
<dbReference type="SUPFAM" id="SSF46785">
    <property type="entry name" value="Winged helix' DNA-binding domain"/>
    <property type="match status" value="1"/>
</dbReference>
<protein>
    <submittedName>
        <fullName evidence="2">Lrp/AsnC family transcriptional regulator</fullName>
    </submittedName>
</protein>
<reference evidence="1 3" key="1">
    <citation type="journal article" date="2011" name="J. Bacteriol.">
        <title>Draft genome sequence of the thermoalkaliphilic Caldalkalibacillus thermarum strain TA2.A1.</title>
        <authorList>
            <person name="Kalamorz F."/>
            <person name="Keis S."/>
            <person name="McMillan D.G."/>
            <person name="Olsson K."/>
            <person name="Stanton J.A."/>
            <person name="Stockwell P."/>
            <person name="Black M.A."/>
            <person name="Klingeman D.M."/>
            <person name="Land M.L."/>
            <person name="Han C.S."/>
            <person name="Martin S.L."/>
            <person name="Becher S.A."/>
            <person name="Peddie C.J."/>
            <person name="Morgan H.W."/>
            <person name="Matthies D."/>
            <person name="Preiss L."/>
            <person name="Meier T."/>
            <person name="Brown S.D."/>
            <person name="Cook G.M."/>
        </authorList>
    </citation>
    <scope>NUCLEOTIDE SEQUENCE [LARGE SCALE GENOMIC DNA]</scope>
    <source>
        <strain evidence="1 3">TA2.A1</strain>
    </source>
</reference>
<dbReference type="InterPro" id="IPR036390">
    <property type="entry name" value="WH_DNA-bd_sf"/>
</dbReference>
<evidence type="ECO:0000313" key="3">
    <source>
        <dbReference type="Proteomes" id="UP000010716"/>
    </source>
</evidence>
<reference evidence="2 4" key="2">
    <citation type="journal article" date="2020" name="Extremophiles">
        <title>Genomic analysis of Caldalkalibacillus thermarum TA2.A1 reveals aerobic alkaliphilic metabolism and evolutionary hallmarks linking alkaliphilic bacteria and plant life.</title>
        <authorList>
            <person name="de Jong S.I."/>
            <person name="van den Broek M.A."/>
            <person name="Merkel A.Y."/>
            <person name="de la Torre Cortes P."/>
            <person name="Kalamorz F."/>
            <person name="Cook G.M."/>
            <person name="van Loosdrecht M.C.M."/>
            <person name="McMillan D.G.G."/>
        </authorList>
    </citation>
    <scope>NUCLEOTIDE SEQUENCE [LARGE SCALE GENOMIC DNA]</scope>
    <source>
        <strain evidence="2 4">TA2.A1</strain>
    </source>
</reference>
<gene>
    <name evidence="1" type="ORF">CathTA2_0125</name>
    <name evidence="2" type="ORF">HUR95_04095</name>
</gene>
<dbReference type="EMBL" id="AFCE01000247">
    <property type="protein sequence ID" value="EGL81350.1"/>
    <property type="molecule type" value="Genomic_DNA"/>
</dbReference>
<dbReference type="InterPro" id="IPR036388">
    <property type="entry name" value="WH-like_DNA-bd_sf"/>
</dbReference>
<reference evidence="2" key="3">
    <citation type="submission" date="2021-08" db="EMBL/GenBank/DDBJ databases">
        <authorList>
            <person name="de Jong S."/>
            <person name="van den Broek M."/>
            <person name="Merkel A."/>
            <person name="de la Torre Cortes P."/>
            <person name="Kalamorz F."/>
            <person name="Cook G."/>
            <person name="van Loosdrecht M."/>
            <person name="McMillan D."/>
        </authorList>
    </citation>
    <scope>NUCLEOTIDE SEQUENCE</scope>
    <source>
        <strain evidence="2">TA2.A1</strain>
    </source>
</reference>
<dbReference type="KEGG" id="cthu:HUR95_04095"/>
<organism evidence="1 3">
    <name type="scientific">Caldalkalibacillus thermarum (strain TA2.A1)</name>
    <dbReference type="NCBI Taxonomy" id="986075"/>
    <lineage>
        <taxon>Bacteria</taxon>
        <taxon>Bacillati</taxon>
        <taxon>Bacillota</taxon>
        <taxon>Bacilli</taxon>
        <taxon>Bacillales</taxon>
        <taxon>Bacillaceae</taxon>
        <taxon>Caldalkalibacillus</taxon>
    </lineage>
</organism>
<dbReference type="OrthoDB" id="2897098at2"/>
<evidence type="ECO:0000313" key="4">
    <source>
        <dbReference type="Proteomes" id="UP000825179"/>
    </source>
</evidence>
<dbReference type="RefSeq" id="WP_007506676.1">
    <property type="nucleotide sequence ID" value="NZ_AFCE01000247.1"/>
</dbReference>
<keyword evidence="4" id="KW-1185">Reference proteome</keyword>
<dbReference type="Proteomes" id="UP000010716">
    <property type="component" value="Unassembled WGS sequence"/>
</dbReference>
<accession>F5LBD6</accession>
<dbReference type="Gene3D" id="1.10.10.10">
    <property type="entry name" value="Winged helix-like DNA-binding domain superfamily/Winged helix DNA-binding domain"/>
    <property type="match status" value="1"/>
</dbReference>
<sequence length="85" mass="10124">MLSDIERKILRIIENHIISKGVPPGYRQLARFTGRSESEVRRIVLKLKQEGKLQLGERKATGRWNVKTDKWTMEDSQNFIWYELH</sequence>
<dbReference type="AlphaFoldDB" id="F5LBD6"/>
<proteinExistence type="predicted"/>